<gene>
    <name evidence="1" type="ORF">KPL71_001061</name>
</gene>
<name>A0ACB8NUI4_CITSI</name>
<accession>A0ACB8NUI4</accession>
<protein>
    <submittedName>
        <fullName evidence="1">Uncharacterized protein</fullName>
    </submittedName>
</protein>
<organism evidence="1 2">
    <name type="scientific">Citrus sinensis</name>
    <name type="common">Sweet orange</name>
    <name type="synonym">Citrus aurantium var. sinensis</name>
    <dbReference type="NCBI Taxonomy" id="2711"/>
    <lineage>
        <taxon>Eukaryota</taxon>
        <taxon>Viridiplantae</taxon>
        <taxon>Streptophyta</taxon>
        <taxon>Embryophyta</taxon>
        <taxon>Tracheophyta</taxon>
        <taxon>Spermatophyta</taxon>
        <taxon>Magnoliopsida</taxon>
        <taxon>eudicotyledons</taxon>
        <taxon>Gunneridae</taxon>
        <taxon>Pentapetalae</taxon>
        <taxon>rosids</taxon>
        <taxon>malvids</taxon>
        <taxon>Sapindales</taxon>
        <taxon>Rutaceae</taxon>
        <taxon>Aurantioideae</taxon>
        <taxon>Citrus</taxon>
    </lineage>
</organism>
<comment type="caution">
    <text evidence="1">The sequence shown here is derived from an EMBL/GenBank/DDBJ whole genome shotgun (WGS) entry which is preliminary data.</text>
</comment>
<sequence length="143" mass="15621">MLTGSTDRSILATDVETGATIARLEDSHEDAIYSLINVTESTVASGDDQGCIKVWDTRQRTLCNSFDAHKEYVSDMTFAADAMKLLGTSVGLCLSLLKLLGNSAWINSNKEQGLHRHSLGFSLSLNLAIYLLYSVVLMNIAFE</sequence>
<evidence type="ECO:0000313" key="2">
    <source>
        <dbReference type="Proteomes" id="UP000829398"/>
    </source>
</evidence>
<reference evidence="2" key="1">
    <citation type="journal article" date="2023" name="Hortic. Res.">
        <title>A chromosome-level phased genome enabling allele-level studies in sweet orange: a case study on citrus Huanglongbing tolerance.</title>
        <authorList>
            <person name="Wu B."/>
            <person name="Yu Q."/>
            <person name="Deng Z."/>
            <person name="Duan Y."/>
            <person name="Luo F."/>
            <person name="Gmitter F. Jr."/>
        </authorList>
    </citation>
    <scope>NUCLEOTIDE SEQUENCE [LARGE SCALE GENOMIC DNA]</scope>
    <source>
        <strain evidence="2">cv. Valencia</strain>
    </source>
</reference>
<evidence type="ECO:0000313" key="1">
    <source>
        <dbReference type="EMBL" id="KAH9801503.1"/>
    </source>
</evidence>
<proteinExistence type="predicted"/>
<dbReference type="Proteomes" id="UP000829398">
    <property type="component" value="Chromosome 1"/>
</dbReference>
<keyword evidence="2" id="KW-1185">Reference proteome</keyword>
<dbReference type="EMBL" id="CM039170">
    <property type="protein sequence ID" value="KAH9801503.1"/>
    <property type="molecule type" value="Genomic_DNA"/>
</dbReference>